<evidence type="ECO:0000256" key="2">
    <source>
        <dbReference type="SAM" id="MobiDB-lite"/>
    </source>
</evidence>
<dbReference type="Proteomes" id="UP000001058">
    <property type="component" value="Unassembled WGS sequence"/>
</dbReference>
<feature type="compositionally biased region" description="Polar residues" evidence="2">
    <location>
        <begin position="223"/>
        <end position="237"/>
    </location>
</feature>
<organism evidence="4">
    <name type="scientific">Volvox carteri f. nagariensis</name>
    <dbReference type="NCBI Taxonomy" id="3068"/>
    <lineage>
        <taxon>Eukaryota</taxon>
        <taxon>Viridiplantae</taxon>
        <taxon>Chlorophyta</taxon>
        <taxon>core chlorophytes</taxon>
        <taxon>Chlorophyceae</taxon>
        <taxon>CS clade</taxon>
        <taxon>Chlamydomonadales</taxon>
        <taxon>Volvocaceae</taxon>
        <taxon>Volvox</taxon>
    </lineage>
</organism>
<dbReference type="AlphaFoldDB" id="D8TSM4"/>
<dbReference type="InParanoid" id="D8TSM4"/>
<evidence type="ECO:0000313" key="4">
    <source>
        <dbReference type="Proteomes" id="UP000001058"/>
    </source>
</evidence>
<dbReference type="GeneID" id="9618666"/>
<accession>D8TSM4</accession>
<sequence length="258" mass="28595">MVSNPTANAQRVHLKATRANRPRWRTDWGPRHMRASRKVMRNFSIANRFQGELAELRSQVGQLREDNRSLQEQLQHVREVQAASGSSSGAPDTWDAVPALLCDVEPAVTRSDMAFIEREINCLKQKISETRLKLQAAEPDTTDDEYYAATLADRRVFERQPLQRKQVSAGRYDAGPVARHTNIVGPSLFDEILPRALTPVPSSATGSAVPSAMRPRAARGQGNKKSGQKVSKENVANQYAGANVLGRPKVQRGRGLSY</sequence>
<dbReference type="RefSeq" id="XP_002949377.1">
    <property type="nucleotide sequence ID" value="XM_002949331.1"/>
</dbReference>
<evidence type="ECO:0000313" key="3">
    <source>
        <dbReference type="EMBL" id="EFJ49396.1"/>
    </source>
</evidence>
<evidence type="ECO:0000256" key="1">
    <source>
        <dbReference type="SAM" id="Coils"/>
    </source>
</evidence>
<proteinExistence type="predicted"/>
<feature type="region of interest" description="Disordered" evidence="2">
    <location>
        <begin position="200"/>
        <end position="258"/>
    </location>
</feature>
<reference evidence="3 4" key="1">
    <citation type="journal article" date="2010" name="Science">
        <title>Genomic analysis of organismal complexity in the multicellular green alga Volvox carteri.</title>
        <authorList>
            <person name="Prochnik S.E."/>
            <person name="Umen J."/>
            <person name="Nedelcu A.M."/>
            <person name="Hallmann A."/>
            <person name="Miller S.M."/>
            <person name="Nishii I."/>
            <person name="Ferris P."/>
            <person name="Kuo A."/>
            <person name="Mitros T."/>
            <person name="Fritz-Laylin L.K."/>
            <person name="Hellsten U."/>
            <person name="Chapman J."/>
            <person name="Simakov O."/>
            <person name="Rensing S.A."/>
            <person name="Terry A."/>
            <person name="Pangilinan J."/>
            <person name="Kapitonov V."/>
            <person name="Jurka J."/>
            <person name="Salamov A."/>
            <person name="Shapiro H."/>
            <person name="Schmutz J."/>
            <person name="Grimwood J."/>
            <person name="Lindquist E."/>
            <person name="Lucas S."/>
            <person name="Grigoriev I.V."/>
            <person name="Schmitt R."/>
            <person name="Kirk D."/>
            <person name="Rokhsar D.S."/>
        </authorList>
    </citation>
    <scope>NUCLEOTIDE SEQUENCE [LARGE SCALE GENOMIC DNA]</scope>
    <source>
        <strain evidence="4">f. Nagariensis / Eve</strain>
    </source>
</reference>
<dbReference type="OrthoDB" id="531563at2759"/>
<feature type="coiled-coil region" evidence="1">
    <location>
        <begin position="46"/>
        <end position="80"/>
    </location>
</feature>
<protein>
    <submittedName>
        <fullName evidence="3">Uncharacterized protein</fullName>
    </submittedName>
</protein>
<gene>
    <name evidence="3" type="ORF">VOLCADRAFT_104300</name>
</gene>
<dbReference type="EMBL" id="GL378335">
    <property type="protein sequence ID" value="EFJ49396.1"/>
    <property type="molecule type" value="Genomic_DNA"/>
</dbReference>
<keyword evidence="4" id="KW-1185">Reference proteome</keyword>
<dbReference type="KEGG" id="vcn:VOLCADRAFT_104300"/>
<keyword evidence="1" id="KW-0175">Coiled coil</keyword>
<name>D8TSM4_VOLCA</name>